<dbReference type="EMBL" id="CP117826">
    <property type="protein sequence ID" value="XCC62930.1"/>
    <property type="molecule type" value="Genomic_DNA"/>
</dbReference>
<feature type="transmembrane region" description="Helical" evidence="2">
    <location>
        <begin position="123"/>
        <end position="139"/>
    </location>
</feature>
<name>A0AAU8AA54_9FIRM</name>
<dbReference type="GO" id="GO:0016020">
    <property type="term" value="C:membrane"/>
    <property type="evidence" value="ECO:0007669"/>
    <property type="project" value="InterPro"/>
</dbReference>
<evidence type="ECO:0000259" key="3">
    <source>
        <dbReference type="Pfam" id="PF00892"/>
    </source>
</evidence>
<accession>A0AAU8AA54</accession>
<evidence type="ECO:0000256" key="1">
    <source>
        <dbReference type="ARBA" id="ARBA00007362"/>
    </source>
</evidence>
<dbReference type="InterPro" id="IPR000620">
    <property type="entry name" value="EamA_dom"/>
</dbReference>
<feature type="transmembrane region" description="Helical" evidence="2">
    <location>
        <begin position="65"/>
        <end position="87"/>
    </location>
</feature>
<reference evidence="4" key="1">
    <citation type="submission" date="2023-02" db="EMBL/GenBank/DDBJ databases">
        <title>Gut commensal Christensenella minuta modulates host metabolism via a new class of secondary bile acids.</title>
        <authorList>
            <person name="Liu C."/>
        </authorList>
    </citation>
    <scope>NUCLEOTIDE SEQUENCE</scope>
    <source>
        <strain evidence="4">CA70</strain>
    </source>
</reference>
<sequence>MWNMLWPILLVVGANTFYNISTKSMPGKINAFASLTVTYFTCFVLSIFMFYITSSQKNLIAELSHINWTSFVLGISVVALEFGYISLYRAGWKVSAGSLVANISLACVLLIVGLLAYKESVSPRQLVGIGVCVVGLLLINK</sequence>
<feature type="transmembrane region" description="Helical" evidence="2">
    <location>
        <begin position="99"/>
        <end position="117"/>
    </location>
</feature>
<dbReference type="AlphaFoldDB" id="A0AAU8AA54"/>
<evidence type="ECO:0000313" key="4">
    <source>
        <dbReference type="EMBL" id="XCC62930.1"/>
    </source>
</evidence>
<keyword evidence="2" id="KW-1133">Transmembrane helix</keyword>
<keyword evidence="2" id="KW-0812">Transmembrane</keyword>
<dbReference type="RefSeq" id="WP_079547278.1">
    <property type="nucleotide sequence ID" value="NZ_CP117826.1"/>
</dbReference>
<dbReference type="Pfam" id="PF00892">
    <property type="entry name" value="EamA"/>
    <property type="match status" value="1"/>
</dbReference>
<feature type="domain" description="EamA" evidence="3">
    <location>
        <begin position="6"/>
        <end position="140"/>
    </location>
</feature>
<keyword evidence="2" id="KW-0472">Membrane</keyword>
<gene>
    <name evidence="4" type="ORF">PUP29_03135</name>
</gene>
<comment type="similarity">
    <text evidence="1">Belongs to the EamA transporter family.</text>
</comment>
<evidence type="ECO:0000256" key="2">
    <source>
        <dbReference type="SAM" id="Phobius"/>
    </source>
</evidence>
<feature type="transmembrane region" description="Helical" evidence="2">
    <location>
        <begin position="29"/>
        <end position="53"/>
    </location>
</feature>
<organism evidence="4">
    <name type="scientific">Christensenella massiliensis</name>
    <dbReference type="NCBI Taxonomy" id="1805714"/>
    <lineage>
        <taxon>Bacteria</taxon>
        <taxon>Bacillati</taxon>
        <taxon>Bacillota</taxon>
        <taxon>Clostridia</taxon>
        <taxon>Christensenellales</taxon>
        <taxon>Christensenellaceae</taxon>
        <taxon>Christensenella</taxon>
    </lineage>
</organism>
<feature type="transmembrane region" description="Helical" evidence="2">
    <location>
        <begin position="6"/>
        <end position="22"/>
    </location>
</feature>
<proteinExistence type="inferred from homology"/>
<protein>
    <submittedName>
        <fullName evidence="4">EamA family transporter</fullName>
    </submittedName>
</protein>